<comment type="similarity">
    <text evidence="1">Belongs to the glycosyltransferase 2 family.</text>
</comment>
<dbReference type="EC" id="2.4.-.-" evidence="3"/>
<dbReference type="PANTHER" id="PTHR22916">
    <property type="entry name" value="GLYCOSYLTRANSFERASE"/>
    <property type="match status" value="1"/>
</dbReference>
<dbReference type="GO" id="GO:0016757">
    <property type="term" value="F:glycosyltransferase activity"/>
    <property type="evidence" value="ECO:0007669"/>
    <property type="project" value="UniProtKB-KW"/>
</dbReference>
<keyword evidence="3" id="KW-0328">Glycosyltransferase</keyword>
<evidence type="ECO:0000313" key="4">
    <source>
        <dbReference type="Proteomes" id="UP001597541"/>
    </source>
</evidence>
<dbReference type="SUPFAM" id="SSF53448">
    <property type="entry name" value="Nucleotide-diphospho-sugar transferases"/>
    <property type="match status" value="1"/>
</dbReference>
<keyword evidence="4" id="KW-1185">Reference proteome</keyword>
<comment type="caution">
    <text evidence="3">The sequence shown here is derived from an EMBL/GenBank/DDBJ whole genome shotgun (WGS) entry which is preliminary data.</text>
</comment>
<keyword evidence="3" id="KW-0808">Transferase</keyword>
<dbReference type="Gene3D" id="3.90.550.10">
    <property type="entry name" value="Spore Coat Polysaccharide Biosynthesis Protein SpsA, Chain A"/>
    <property type="match status" value="1"/>
</dbReference>
<proteinExistence type="inferred from homology"/>
<protein>
    <submittedName>
        <fullName evidence="3">Glycosyltransferase</fullName>
        <ecNumber evidence="3">2.4.-.-</ecNumber>
    </submittedName>
</protein>
<evidence type="ECO:0000256" key="1">
    <source>
        <dbReference type="ARBA" id="ARBA00006739"/>
    </source>
</evidence>
<reference evidence="4" key="1">
    <citation type="journal article" date="2019" name="Int. J. Syst. Evol. Microbiol.">
        <title>The Global Catalogue of Microorganisms (GCM) 10K type strain sequencing project: providing services to taxonomists for standard genome sequencing and annotation.</title>
        <authorList>
            <consortium name="The Broad Institute Genomics Platform"/>
            <consortium name="The Broad Institute Genome Sequencing Center for Infectious Disease"/>
            <person name="Wu L."/>
            <person name="Ma J."/>
        </authorList>
    </citation>
    <scope>NUCLEOTIDE SEQUENCE [LARGE SCALE GENOMIC DNA]</scope>
    <source>
        <strain evidence="4">KCTC 3950</strain>
    </source>
</reference>
<gene>
    <name evidence="3" type="ORF">ACFSUF_08050</name>
</gene>
<dbReference type="Proteomes" id="UP001597541">
    <property type="component" value="Unassembled WGS sequence"/>
</dbReference>
<dbReference type="InterPro" id="IPR001173">
    <property type="entry name" value="Glyco_trans_2-like"/>
</dbReference>
<dbReference type="RefSeq" id="WP_377601885.1">
    <property type="nucleotide sequence ID" value="NZ_JBHUME010000007.1"/>
</dbReference>
<name>A0ABW5PAP8_9BACL</name>
<accession>A0ABW5PAP8</accession>
<dbReference type="Pfam" id="PF00535">
    <property type="entry name" value="Glycos_transf_2"/>
    <property type="match status" value="1"/>
</dbReference>
<dbReference type="InterPro" id="IPR029044">
    <property type="entry name" value="Nucleotide-diphossugar_trans"/>
</dbReference>
<organism evidence="3 4">
    <name type="scientific">Paenibacillus gansuensis</name>
    <dbReference type="NCBI Taxonomy" id="306542"/>
    <lineage>
        <taxon>Bacteria</taxon>
        <taxon>Bacillati</taxon>
        <taxon>Bacillota</taxon>
        <taxon>Bacilli</taxon>
        <taxon>Bacillales</taxon>
        <taxon>Paenibacillaceae</taxon>
        <taxon>Paenibacillus</taxon>
    </lineage>
</organism>
<evidence type="ECO:0000259" key="2">
    <source>
        <dbReference type="Pfam" id="PF00535"/>
    </source>
</evidence>
<dbReference type="EMBL" id="JBHUME010000007">
    <property type="protein sequence ID" value="MFD2612371.1"/>
    <property type="molecule type" value="Genomic_DNA"/>
</dbReference>
<dbReference type="PANTHER" id="PTHR22916:SF3">
    <property type="entry name" value="UDP-GLCNAC:BETAGAL BETA-1,3-N-ACETYLGLUCOSAMINYLTRANSFERASE-LIKE PROTEIN 1"/>
    <property type="match status" value="1"/>
</dbReference>
<sequence>MVSIVACTMRPEFMRNIFRNYERQRDVEKELILVINNNDINMRRWRRKAKYYPNVRVYHVDEKYNLGKCLNFGIRKAKHRLIAKFDDDDYYGPDFLKESVRALDRGKARIIGKHSGFVYFEKEKALMLFRGGKEREYVSGKLMGGTLVFRKSVWEHVKFSEKRVRGSDASFLRHCKLAGYKLYSVSRYNYVCVRRADTGSHTQKTATEKYMKRCRLIRRTDDYRPYASKRM</sequence>
<feature type="domain" description="Glycosyltransferase 2-like" evidence="2">
    <location>
        <begin position="4"/>
        <end position="116"/>
    </location>
</feature>
<evidence type="ECO:0000313" key="3">
    <source>
        <dbReference type="EMBL" id="MFD2612371.1"/>
    </source>
</evidence>